<gene>
    <name evidence="2" type="ORF">EDS130_LOCUS33424</name>
</gene>
<comment type="caution">
    <text evidence="2">The sequence shown here is derived from an EMBL/GenBank/DDBJ whole genome shotgun (WGS) entry which is preliminary data.</text>
</comment>
<evidence type="ECO:0000313" key="2">
    <source>
        <dbReference type="EMBL" id="CAF1353627.1"/>
    </source>
</evidence>
<protein>
    <submittedName>
        <fullName evidence="2">Uncharacterized protein</fullName>
    </submittedName>
</protein>
<feature type="region of interest" description="Disordered" evidence="1">
    <location>
        <begin position="1"/>
        <end position="38"/>
    </location>
</feature>
<organism evidence="2 3">
    <name type="scientific">Adineta ricciae</name>
    <name type="common">Rotifer</name>
    <dbReference type="NCBI Taxonomy" id="249248"/>
    <lineage>
        <taxon>Eukaryota</taxon>
        <taxon>Metazoa</taxon>
        <taxon>Spiralia</taxon>
        <taxon>Gnathifera</taxon>
        <taxon>Rotifera</taxon>
        <taxon>Eurotatoria</taxon>
        <taxon>Bdelloidea</taxon>
        <taxon>Adinetida</taxon>
        <taxon>Adinetidae</taxon>
        <taxon>Adineta</taxon>
    </lineage>
</organism>
<accession>A0A815HMJ9</accession>
<dbReference type="EMBL" id="CAJNOJ010000266">
    <property type="protein sequence ID" value="CAF1353627.1"/>
    <property type="molecule type" value="Genomic_DNA"/>
</dbReference>
<dbReference type="AlphaFoldDB" id="A0A815HMJ9"/>
<feature type="compositionally biased region" description="Low complexity" evidence="1">
    <location>
        <begin position="14"/>
        <end position="29"/>
    </location>
</feature>
<proteinExistence type="predicted"/>
<name>A0A815HMJ9_ADIRI</name>
<dbReference type="Proteomes" id="UP000663852">
    <property type="component" value="Unassembled WGS sequence"/>
</dbReference>
<sequence length="88" mass="9945">MSTTRAATTAGLFRQRPQAPMAPMAPMQPLQTGGKDPRDAWYRPWGRYGRWGPTWGWPAYPYPAWGWGAWGLSLLVVNKHFDATNQTP</sequence>
<reference evidence="2" key="1">
    <citation type="submission" date="2021-02" db="EMBL/GenBank/DDBJ databases">
        <authorList>
            <person name="Nowell W R."/>
        </authorList>
    </citation>
    <scope>NUCLEOTIDE SEQUENCE</scope>
</reference>
<evidence type="ECO:0000313" key="3">
    <source>
        <dbReference type="Proteomes" id="UP000663852"/>
    </source>
</evidence>
<evidence type="ECO:0000256" key="1">
    <source>
        <dbReference type="SAM" id="MobiDB-lite"/>
    </source>
</evidence>